<dbReference type="Pfam" id="PF01979">
    <property type="entry name" value="Amidohydro_1"/>
    <property type="match status" value="1"/>
</dbReference>
<dbReference type="RefSeq" id="WP_133582219.1">
    <property type="nucleotide sequence ID" value="NZ_SNYJ01000026.1"/>
</dbReference>
<keyword evidence="8" id="KW-1185">Reference proteome</keyword>
<organism evidence="7 8">
    <name type="scientific">Aureibacillus halotolerans</name>
    <dbReference type="NCBI Taxonomy" id="1508390"/>
    <lineage>
        <taxon>Bacteria</taxon>
        <taxon>Bacillati</taxon>
        <taxon>Bacillota</taxon>
        <taxon>Bacilli</taxon>
        <taxon>Bacillales</taxon>
        <taxon>Bacillaceae</taxon>
        <taxon>Aureibacillus</taxon>
    </lineage>
</organism>
<dbReference type="InterPro" id="IPR032466">
    <property type="entry name" value="Metal_Hydrolase"/>
</dbReference>
<evidence type="ECO:0000256" key="1">
    <source>
        <dbReference type="ARBA" id="ARBA00006773"/>
    </source>
</evidence>
<comment type="caution">
    <text evidence="7">The sequence shown here is derived from an EMBL/GenBank/DDBJ whole genome shotgun (WGS) entry which is preliminary data.</text>
</comment>
<comment type="catalytic activity">
    <reaction evidence="4">
        <text>adenine + H2O + H(+) = hypoxanthine + NH4(+)</text>
        <dbReference type="Rhea" id="RHEA:23688"/>
        <dbReference type="ChEBI" id="CHEBI:15377"/>
        <dbReference type="ChEBI" id="CHEBI:15378"/>
        <dbReference type="ChEBI" id="CHEBI:16708"/>
        <dbReference type="ChEBI" id="CHEBI:17368"/>
        <dbReference type="ChEBI" id="CHEBI:28938"/>
        <dbReference type="EC" id="3.5.4.2"/>
    </reaction>
</comment>
<keyword evidence="3" id="KW-0378">Hydrolase</keyword>
<accession>A0A4R6TUH9</accession>
<proteinExistence type="inferred from homology"/>
<evidence type="ECO:0000313" key="8">
    <source>
        <dbReference type="Proteomes" id="UP000295632"/>
    </source>
</evidence>
<dbReference type="AlphaFoldDB" id="A0A4R6TUH9"/>
<comment type="similarity">
    <text evidence="1">Belongs to the metallo-dependent hydrolases superfamily. Adenine deaminase family.</text>
</comment>
<dbReference type="InterPro" id="IPR006680">
    <property type="entry name" value="Amidohydro-rel"/>
</dbReference>
<reference evidence="7 8" key="1">
    <citation type="submission" date="2019-03" db="EMBL/GenBank/DDBJ databases">
        <title>Genomic Encyclopedia of Type Strains, Phase IV (KMG-IV): sequencing the most valuable type-strain genomes for metagenomic binning, comparative biology and taxonomic classification.</title>
        <authorList>
            <person name="Goeker M."/>
        </authorList>
    </citation>
    <scope>NUCLEOTIDE SEQUENCE [LARGE SCALE GENOMIC DNA]</scope>
    <source>
        <strain evidence="7 8">DSM 28697</strain>
    </source>
</reference>
<dbReference type="OrthoDB" id="9775607at2"/>
<gene>
    <name evidence="7" type="ORF">EV213_12621</name>
</gene>
<dbReference type="InterPro" id="IPR026912">
    <property type="entry name" value="Adenine_deam_C"/>
</dbReference>
<dbReference type="InterPro" id="IPR011059">
    <property type="entry name" value="Metal-dep_hydrolase_composite"/>
</dbReference>
<evidence type="ECO:0000259" key="5">
    <source>
        <dbReference type="Pfam" id="PF01979"/>
    </source>
</evidence>
<dbReference type="Gene3D" id="3.20.20.140">
    <property type="entry name" value="Metal-dependent hydrolases"/>
    <property type="match status" value="1"/>
</dbReference>
<dbReference type="Pfam" id="PF13382">
    <property type="entry name" value="Adenine_deam_C"/>
    <property type="match status" value="1"/>
</dbReference>
<evidence type="ECO:0000256" key="3">
    <source>
        <dbReference type="ARBA" id="ARBA00022801"/>
    </source>
</evidence>
<sequence>MPQQRYRWRNRQIRQHIAAVSGKKAPSIVLQNATYLNFGLRQWLTANIWILHDRIVYVGPDMPEKTNDQTEIVDCKGQYVVPGYIEPHVHPFHVYNPHSFAYYACRKGTSVLVADNLFFALRLRDQQAFQMLSDLADGPASLFWWCRFDSQTEVHHEEEIFSNAMVKNWLENENVLLGGELTSWPQILEGDDMALHWIQECRRLHKQVEGHFPGASEKTLTKMALLGVKSDHEAITGKDVYNRLKAGYHVTLRYSSIRPDLPHLLDEMHELGVHYYENLSFTTDGSPPAFYEHGMIDRLIKIAIEKGVPVIDAYAMGTYNPARHFRIEDRHGAIAPGQVANINILTSPEEPAPISVITKGKWFRRDDKVIAEWTEFNWSQYGLSSADIDWELTSDDLQFSMPLGLEMKNSVIMHPYSVTTEVSVEQLPEGSDECFLILIDRHGKWRVNTVLKGFANSLGGFASTFSSTGDLFIIGQNKKDMKAAFDVVKEMKGGLALVENGNITFKMELELEGIMSNKRLKVLGQEEQKLTNLLKDRGYAFDHPLDSLLFFSATHLPYIRVTPQGIFDVMKKTVLFPSIMR</sequence>
<dbReference type="PANTHER" id="PTHR11113">
    <property type="entry name" value="N-ACETYLGLUCOSAMINE-6-PHOSPHATE DEACETYLASE"/>
    <property type="match status" value="1"/>
</dbReference>
<evidence type="ECO:0000259" key="6">
    <source>
        <dbReference type="Pfam" id="PF13382"/>
    </source>
</evidence>
<protein>
    <recommendedName>
        <fullName evidence="2">adenine deaminase</fullName>
        <ecNumber evidence="2">3.5.4.2</ecNumber>
    </recommendedName>
</protein>
<feature type="domain" description="Adenine deaminase C-terminal" evidence="6">
    <location>
        <begin position="429"/>
        <end position="572"/>
    </location>
</feature>
<dbReference type="PANTHER" id="PTHR11113:SF6">
    <property type="entry name" value="ADENINE DEAMINASE YERA-RELATED"/>
    <property type="match status" value="1"/>
</dbReference>
<dbReference type="Gene3D" id="2.30.40.10">
    <property type="entry name" value="Urease, subunit C, domain 1"/>
    <property type="match status" value="1"/>
</dbReference>
<dbReference type="SUPFAM" id="SSF51338">
    <property type="entry name" value="Composite domain of metallo-dependent hydrolases"/>
    <property type="match status" value="1"/>
</dbReference>
<name>A0A4R6TUH9_9BACI</name>
<evidence type="ECO:0000256" key="4">
    <source>
        <dbReference type="ARBA" id="ARBA00047720"/>
    </source>
</evidence>
<dbReference type="Proteomes" id="UP000295632">
    <property type="component" value="Unassembled WGS sequence"/>
</dbReference>
<dbReference type="EC" id="3.5.4.2" evidence="2"/>
<dbReference type="SUPFAM" id="SSF51556">
    <property type="entry name" value="Metallo-dependent hydrolases"/>
    <property type="match status" value="1"/>
</dbReference>
<evidence type="ECO:0000313" key="7">
    <source>
        <dbReference type="EMBL" id="TDQ34156.1"/>
    </source>
</evidence>
<dbReference type="GO" id="GO:0000034">
    <property type="term" value="F:adenine deaminase activity"/>
    <property type="evidence" value="ECO:0007669"/>
    <property type="project" value="UniProtKB-EC"/>
</dbReference>
<dbReference type="EMBL" id="SNYJ01000026">
    <property type="protein sequence ID" value="TDQ34156.1"/>
    <property type="molecule type" value="Genomic_DNA"/>
</dbReference>
<feature type="domain" description="Amidohydrolase-related" evidence="5">
    <location>
        <begin position="79"/>
        <end position="362"/>
    </location>
</feature>
<evidence type="ECO:0000256" key="2">
    <source>
        <dbReference type="ARBA" id="ARBA00012782"/>
    </source>
</evidence>